<reference evidence="1 2" key="1">
    <citation type="journal article" date="2014" name="Nature">
        <title>The genome of Eucalyptus grandis.</title>
        <authorList>
            <person name="Myburg A.A."/>
            <person name="Grattapaglia D."/>
            <person name="Tuskan G.A."/>
            <person name="Hellsten U."/>
            <person name="Hayes R.D."/>
            <person name="Grimwood J."/>
            <person name="Jenkins J."/>
            <person name="Lindquist E."/>
            <person name="Tice H."/>
            <person name="Bauer D."/>
            <person name="Goodstein D.M."/>
            <person name="Dubchak I."/>
            <person name="Poliakov A."/>
            <person name="Mizrachi E."/>
            <person name="Kullan A.R."/>
            <person name="Hussey S.G."/>
            <person name="Pinard D."/>
            <person name="van der Merwe K."/>
            <person name="Singh P."/>
            <person name="van Jaarsveld I."/>
            <person name="Silva-Junior O.B."/>
            <person name="Togawa R.C."/>
            <person name="Pappas M.R."/>
            <person name="Faria D.A."/>
            <person name="Sansaloni C.P."/>
            <person name="Petroli C.D."/>
            <person name="Yang X."/>
            <person name="Ranjan P."/>
            <person name="Tschaplinski T.J."/>
            <person name="Ye C.Y."/>
            <person name="Li T."/>
            <person name="Sterck L."/>
            <person name="Vanneste K."/>
            <person name="Murat F."/>
            <person name="Soler M."/>
            <person name="Clemente H.S."/>
            <person name="Saidi N."/>
            <person name="Cassan-Wang H."/>
            <person name="Dunand C."/>
            <person name="Hefer C.A."/>
            <person name="Bornberg-Bauer E."/>
            <person name="Kersting A.R."/>
            <person name="Vining K."/>
            <person name="Amarasinghe V."/>
            <person name="Ranik M."/>
            <person name="Naithani S."/>
            <person name="Elser J."/>
            <person name="Boyd A.E."/>
            <person name="Liston A."/>
            <person name="Spatafora J.W."/>
            <person name="Dharmwardhana P."/>
            <person name="Raja R."/>
            <person name="Sullivan C."/>
            <person name="Romanel E."/>
            <person name="Alves-Ferreira M."/>
            <person name="Kulheim C."/>
            <person name="Foley W."/>
            <person name="Carocha V."/>
            <person name="Paiva J."/>
            <person name="Kudrna D."/>
            <person name="Brommonschenkel S.H."/>
            <person name="Pasquali G."/>
            <person name="Byrne M."/>
            <person name="Rigault P."/>
            <person name="Tibbits J."/>
            <person name="Spokevicius A."/>
            <person name="Jones R.C."/>
            <person name="Steane D.A."/>
            <person name="Vaillancourt R.E."/>
            <person name="Potts B.M."/>
            <person name="Joubert F."/>
            <person name="Barry K."/>
            <person name="Pappas G.J."/>
            <person name="Strauss S.H."/>
            <person name="Jaiswal P."/>
            <person name="Grima-Pettenati J."/>
            <person name="Salse J."/>
            <person name="Van de Peer Y."/>
            <person name="Rokhsar D.S."/>
            <person name="Schmutz J."/>
        </authorList>
    </citation>
    <scope>NUCLEOTIDE SEQUENCE [LARGE SCALE GENOMIC DNA]</scope>
    <source>
        <strain evidence="2">cv. BRASUZ1</strain>
        <tissue evidence="1">Leaf extractions</tissue>
    </source>
</reference>
<organism evidence="1 2">
    <name type="scientific">Eucalyptus grandis</name>
    <name type="common">Flooded gum</name>
    <dbReference type="NCBI Taxonomy" id="71139"/>
    <lineage>
        <taxon>Eukaryota</taxon>
        <taxon>Viridiplantae</taxon>
        <taxon>Streptophyta</taxon>
        <taxon>Embryophyta</taxon>
        <taxon>Tracheophyta</taxon>
        <taxon>Spermatophyta</taxon>
        <taxon>Magnoliopsida</taxon>
        <taxon>eudicotyledons</taxon>
        <taxon>Gunneridae</taxon>
        <taxon>Pentapetalae</taxon>
        <taxon>rosids</taxon>
        <taxon>malvids</taxon>
        <taxon>Myrtales</taxon>
        <taxon>Myrtaceae</taxon>
        <taxon>Myrtoideae</taxon>
        <taxon>Eucalypteae</taxon>
        <taxon>Eucalyptus</taxon>
    </lineage>
</organism>
<keyword evidence="2" id="KW-1185">Reference proteome</keyword>
<comment type="caution">
    <text evidence="1">The sequence shown here is derived from an EMBL/GenBank/DDBJ whole genome shotgun (WGS) entry which is preliminary data.</text>
</comment>
<protein>
    <submittedName>
        <fullName evidence="1">Uncharacterized protein</fullName>
    </submittedName>
</protein>
<dbReference type="EMBL" id="CM064435">
    <property type="protein sequence ID" value="KAK3446335.1"/>
    <property type="molecule type" value="Genomic_DNA"/>
</dbReference>
<evidence type="ECO:0000313" key="1">
    <source>
        <dbReference type="EMBL" id="KAK3446335.1"/>
    </source>
</evidence>
<accession>A0ACC3M5Z3</accession>
<proteinExistence type="predicted"/>
<gene>
    <name evidence="1" type="ORF">EUGRSUZ_A02050</name>
</gene>
<evidence type="ECO:0000313" key="2">
    <source>
        <dbReference type="Proteomes" id="UP000030711"/>
    </source>
</evidence>
<sequence length="314" mass="35705">MKRRKRRKQKERFFNRNGGQGTVYKGMLEDGRIVAVMKSCGIVTNVGKVEQFINELVVLSQVNHQNAVKLLGHFFTIHDPEKELVLSWEMRLRIAAEVAGALSYLHSSASIPIYRRDIKSTTIMLDEKAKIVDFGISKFVAIHQTHVTTQVQGTFGYLDPEYFQSCQFTDKSDVYSFGVVLAELLTSHMPISMKKKCVHEHFRETQTNTPLVDILDSDVSKQGKEEGIMTVAFVAKRCLDLKGKRRPSMKEVAMELERIRMSRHPSPDVQNCGGMDFSSNNTSWDDVWTSMRSDLDVDLISFPDVHPLLDIESS</sequence>
<dbReference type="Proteomes" id="UP000030711">
    <property type="component" value="Chromosome 1"/>
</dbReference>
<name>A0ACC3M5Z3_EUCGR</name>